<gene>
    <name evidence="1" type="ORF">pdam_00023473</name>
</gene>
<keyword evidence="2" id="KW-1185">Reference proteome</keyword>
<dbReference type="AlphaFoldDB" id="A0A3M6T823"/>
<protein>
    <recommendedName>
        <fullName evidence="3">DUF3504 domain-containing protein</fullName>
    </recommendedName>
</protein>
<evidence type="ECO:0000313" key="2">
    <source>
        <dbReference type="Proteomes" id="UP000275408"/>
    </source>
</evidence>
<reference evidence="1 2" key="1">
    <citation type="journal article" date="2018" name="Sci. Rep.">
        <title>Comparative analysis of the Pocillopora damicornis genome highlights role of immune system in coral evolution.</title>
        <authorList>
            <person name="Cunning R."/>
            <person name="Bay R.A."/>
            <person name="Gillette P."/>
            <person name="Baker A.C."/>
            <person name="Traylor-Knowles N."/>
        </authorList>
    </citation>
    <scope>NUCLEOTIDE SEQUENCE [LARGE SCALE GENOMIC DNA]</scope>
    <source>
        <strain evidence="1">RSMAS</strain>
        <tissue evidence="1">Whole animal</tissue>
    </source>
</reference>
<proteinExistence type="predicted"/>
<evidence type="ECO:0008006" key="3">
    <source>
        <dbReference type="Google" id="ProtNLM"/>
    </source>
</evidence>
<dbReference type="Proteomes" id="UP000275408">
    <property type="component" value="Unassembled WGS sequence"/>
</dbReference>
<dbReference type="EMBL" id="RCHS01004111">
    <property type="protein sequence ID" value="RMX37483.1"/>
    <property type="molecule type" value="Genomic_DNA"/>
</dbReference>
<feature type="non-terminal residue" evidence="1">
    <location>
        <position position="1"/>
    </location>
</feature>
<name>A0A3M6T823_POCDA</name>
<sequence length="217" mass="24586">DIGAVMVTNMIGQLQESFLLRHAAGSFEISFTKWLQDAETFLVKEHHEIREIEKIPPTELDSYLSQFVLAARTKTSKDYEPSSLSGVRASVERHLSHSSYGITIFKDSRFKKTRNTKVKQKQLKQHGLANRPKATLALMNDEIGILFDKKLLGLKKLPPSMLELDSSFCLSVNYFKTEAHASVEGKNWFKAQPMGVNKLNNIMKDDKSGGNFRQNKP</sequence>
<dbReference type="InterPro" id="IPR042838">
    <property type="entry name" value="KIAA1958"/>
</dbReference>
<dbReference type="PANTHER" id="PTHR46963:SF2">
    <property type="match status" value="1"/>
</dbReference>
<accession>A0A3M6T823</accession>
<organism evidence="1 2">
    <name type="scientific">Pocillopora damicornis</name>
    <name type="common">Cauliflower coral</name>
    <name type="synonym">Millepora damicornis</name>
    <dbReference type="NCBI Taxonomy" id="46731"/>
    <lineage>
        <taxon>Eukaryota</taxon>
        <taxon>Metazoa</taxon>
        <taxon>Cnidaria</taxon>
        <taxon>Anthozoa</taxon>
        <taxon>Hexacorallia</taxon>
        <taxon>Scleractinia</taxon>
        <taxon>Astrocoeniina</taxon>
        <taxon>Pocilloporidae</taxon>
        <taxon>Pocillopora</taxon>
    </lineage>
</organism>
<dbReference type="PANTHER" id="PTHR46963">
    <property type="entry name" value="SIMILAR TO RIKEN CDNA E130308A19"/>
    <property type="match status" value="1"/>
</dbReference>
<dbReference type="STRING" id="46731.A0A3M6T823"/>
<comment type="caution">
    <text evidence="1">The sequence shown here is derived from an EMBL/GenBank/DDBJ whole genome shotgun (WGS) entry which is preliminary data.</text>
</comment>
<evidence type="ECO:0000313" key="1">
    <source>
        <dbReference type="EMBL" id="RMX37483.1"/>
    </source>
</evidence>